<comment type="caution">
    <text evidence="2">The sequence shown here is derived from an EMBL/GenBank/DDBJ whole genome shotgun (WGS) entry which is preliminary data.</text>
</comment>
<evidence type="ECO:0000313" key="2">
    <source>
        <dbReference type="EMBL" id="KAG7043638.1"/>
    </source>
</evidence>
<name>A0A9P7QXW7_9PEZI</name>
<protein>
    <submittedName>
        <fullName evidence="2">Uncharacterized protein</fullName>
    </submittedName>
</protein>
<evidence type="ECO:0000313" key="3">
    <source>
        <dbReference type="Proteomes" id="UP000699042"/>
    </source>
</evidence>
<organism evidence="2 3">
    <name type="scientific">Colletotrichum scovillei</name>
    <dbReference type="NCBI Taxonomy" id="1209932"/>
    <lineage>
        <taxon>Eukaryota</taxon>
        <taxon>Fungi</taxon>
        <taxon>Dikarya</taxon>
        <taxon>Ascomycota</taxon>
        <taxon>Pezizomycotina</taxon>
        <taxon>Sordariomycetes</taxon>
        <taxon>Hypocreomycetidae</taxon>
        <taxon>Glomerellales</taxon>
        <taxon>Glomerellaceae</taxon>
        <taxon>Colletotrichum</taxon>
        <taxon>Colletotrichum acutatum species complex</taxon>
    </lineage>
</organism>
<gene>
    <name evidence="2" type="ORF">JMJ77_003340</name>
</gene>
<dbReference type="EMBL" id="JAESDN010000012">
    <property type="protein sequence ID" value="KAG7043638.1"/>
    <property type="molecule type" value="Genomic_DNA"/>
</dbReference>
<dbReference type="AlphaFoldDB" id="A0A9P7QXW7"/>
<accession>A0A9P7QXW7</accession>
<evidence type="ECO:0000256" key="1">
    <source>
        <dbReference type="SAM" id="MobiDB-lite"/>
    </source>
</evidence>
<feature type="compositionally biased region" description="Polar residues" evidence="1">
    <location>
        <begin position="15"/>
        <end position="24"/>
    </location>
</feature>
<feature type="region of interest" description="Disordered" evidence="1">
    <location>
        <begin position="1"/>
        <end position="24"/>
    </location>
</feature>
<keyword evidence="3" id="KW-1185">Reference proteome</keyword>
<sequence length="24" mass="2672">MFHQATHPHLHEGSTAKQAESLLT</sequence>
<dbReference type="Proteomes" id="UP000699042">
    <property type="component" value="Unassembled WGS sequence"/>
</dbReference>
<reference evidence="2" key="1">
    <citation type="submission" date="2021-05" db="EMBL/GenBank/DDBJ databases">
        <title>Comparative genomics of three Colletotrichum scovillei strains and genetic complementation revealed genes involved fungal growth and virulence on chili pepper.</title>
        <authorList>
            <person name="Hsieh D.-K."/>
            <person name="Chuang S.-C."/>
            <person name="Chen C.-Y."/>
            <person name="Chao Y.-T."/>
            <person name="Lu M.-Y.J."/>
            <person name="Lee M.-H."/>
            <person name="Shih M.-C."/>
        </authorList>
    </citation>
    <scope>NUCLEOTIDE SEQUENCE</scope>
    <source>
        <strain evidence="2">Coll-153</strain>
    </source>
</reference>
<proteinExistence type="predicted"/>